<dbReference type="InterPro" id="IPR001839">
    <property type="entry name" value="TGF-b_C"/>
</dbReference>
<dbReference type="SUPFAM" id="SSF57501">
    <property type="entry name" value="Cystine-knot cytokines"/>
    <property type="match status" value="1"/>
</dbReference>
<feature type="domain" description="TGF-beta family profile" evidence="8">
    <location>
        <begin position="245"/>
        <end position="361"/>
    </location>
</feature>
<accession>A0A6P8HQX7</accession>
<evidence type="ECO:0000256" key="2">
    <source>
        <dbReference type="ARBA" id="ARBA00006656"/>
    </source>
</evidence>
<evidence type="ECO:0000256" key="3">
    <source>
        <dbReference type="ARBA" id="ARBA00022525"/>
    </source>
</evidence>
<evidence type="ECO:0000256" key="7">
    <source>
        <dbReference type="SAM" id="SignalP"/>
    </source>
</evidence>
<dbReference type="GO" id="GO:0008083">
    <property type="term" value="F:growth factor activity"/>
    <property type="evidence" value="ECO:0007669"/>
    <property type="project" value="UniProtKB-KW"/>
</dbReference>
<keyword evidence="3" id="KW-0964">Secreted</keyword>
<name>A0A6P8HQX7_ACTTE</name>
<dbReference type="InParanoid" id="A0A6P8HQX7"/>
<dbReference type="SMART" id="SM00204">
    <property type="entry name" value="TGFB"/>
    <property type="match status" value="1"/>
</dbReference>
<proteinExistence type="inferred from homology"/>
<keyword evidence="5" id="KW-1015">Disulfide bond</keyword>
<dbReference type="PANTHER" id="PTHR11848">
    <property type="entry name" value="TGF-BETA FAMILY"/>
    <property type="match status" value="1"/>
</dbReference>
<evidence type="ECO:0000256" key="4">
    <source>
        <dbReference type="ARBA" id="ARBA00023030"/>
    </source>
</evidence>
<sequence length="361" mass="41373">MKHFHLLVFCITAIAVRNSSSKCSKCPHNMQQIKEARLKVIQKEILDKLGLPHPPNITSQNILKLQPVKELIESEKLNMDANPEEFHEDNYHAKTHKIILFPETAPKLIADQVEKCCYFTFTGKAHGHGLRVHKASLQVYVKREPNTGKTNATRDLKTSINVFQRGFPVIDGAPQKILVASKTINTNKNEAWYIFNIRSLVKSWRKKPKMNLGIDLEIEGDDSYRLVHGNSIAYQPFLEVHTKNRKRRRLKRRAGLECGFGRMEKRCCRQSLMVDFVTLGWDWIIAPKRFTAYYCTGECEDMVLPMHAHAHLMATVRGNNRSDFCCTPSKMSAISMLYFDLKNRIVLEEVPAMIADTCGCL</sequence>
<gene>
    <name evidence="10" type="primary">LOC116294086</name>
</gene>
<dbReference type="OrthoDB" id="5948587at2759"/>
<dbReference type="PANTHER" id="PTHR11848:SF262">
    <property type="entry name" value="LD29161P"/>
    <property type="match status" value="1"/>
</dbReference>
<dbReference type="Gene3D" id="2.10.90.10">
    <property type="entry name" value="Cystine-knot cytokines"/>
    <property type="match status" value="1"/>
</dbReference>
<dbReference type="GO" id="GO:0005125">
    <property type="term" value="F:cytokine activity"/>
    <property type="evidence" value="ECO:0007669"/>
    <property type="project" value="TreeGrafter"/>
</dbReference>
<dbReference type="PROSITE" id="PS51362">
    <property type="entry name" value="TGF_BETA_2"/>
    <property type="match status" value="1"/>
</dbReference>
<protein>
    <submittedName>
        <fullName evidence="10">Growth/differentiation factor 8-like</fullName>
    </submittedName>
</protein>
<reference evidence="10" key="1">
    <citation type="submission" date="2025-08" db="UniProtKB">
        <authorList>
            <consortium name="RefSeq"/>
        </authorList>
    </citation>
    <scope>IDENTIFICATION</scope>
    <source>
        <tissue evidence="10">Tentacle</tissue>
    </source>
</reference>
<dbReference type="Pfam" id="PF00019">
    <property type="entry name" value="TGF_beta"/>
    <property type="match status" value="1"/>
</dbReference>
<dbReference type="KEGG" id="aten:116294086"/>
<dbReference type="GO" id="GO:0005615">
    <property type="term" value="C:extracellular space"/>
    <property type="evidence" value="ECO:0007669"/>
    <property type="project" value="TreeGrafter"/>
</dbReference>
<evidence type="ECO:0000256" key="6">
    <source>
        <dbReference type="RuleBase" id="RU000354"/>
    </source>
</evidence>
<evidence type="ECO:0000259" key="8">
    <source>
        <dbReference type="PROSITE" id="PS51362"/>
    </source>
</evidence>
<dbReference type="InterPro" id="IPR017948">
    <property type="entry name" value="TGFb_CS"/>
</dbReference>
<dbReference type="FunCoup" id="A0A6P8HQX7">
    <property type="interactions" value="335"/>
</dbReference>
<dbReference type="GeneID" id="116294086"/>
<comment type="subcellular location">
    <subcellularLocation>
        <location evidence="1">Secreted</location>
    </subcellularLocation>
</comment>
<keyword evidence="7" id="KW-0732">Signal</keyword>
<dbReference type="InterPro" id="IPR015615">
    <property type="entry name" value="TGF-beta-rel"/>
</dbReference>
<keyword evidence="4 6" id="KW-0339">Growth factor</keyword>
<dbReference type="InterPro" id="IPR029034">
    <property type="entry name" value="Cystine-knot_cytokine"/>
</dbReference>
<dbReference type="InterPro" id="IPR001111">
    <property type="entry name" value="TGF-b_propeptide"/>
</dbReference>
<comment type="similarity">
    <text evidence="2 6">Belongs to the TGF-beta family.</text>
</comment>
<evidence type="ECO:0000256" key="5">
    <source>
        <dbReference type="ARBA" id="ARBA00023157"/>
    </source>
</evidence>
<dbReference type="Gene3D" id="2.60.120.970">
    <property type="match status" value="1"/>
</dbReference>
<feature type="chain" id="PRO_5028340781" evidence="7">
    <location>
        <begin position="22"/>
        <end position="361"/>
    </location>
</feature>
<evidence type="ECO:0000313" key="9">
    <source>
        <dbReference type="Proteomes" id="UP000515163"/>
    </source>
</evidence>
<dbReference type="CDD" id="cd13751">
    <property type="entry name" value="TGF_beta_GDF8_like"/>
    <property type="match status" value="1"/>
</dbReference>
<dbReference type="Pfam" id="PF00688">
    <property type="entry name" value="TGFb_propeptide"/>
    <property type="match status" value="1"/>
</dbReference>
<dbReference type="PROSITE" id="PS00250">
    <property type="entry name" value="TGF_BETA_1"/>
    <property type="match status" value="1"/>
</dbReference>
<organism evidence="9 10">
    <name type="scientific">Actinia tenebrosa</name>
    <name type="common">Australian red waratah sea anemone</name>
    <dbReference type="NCBI Taxonomy" id="6105"/>
    <lineage>
        <taxon>Eukaryota</taxon>
        <taxon>Metazoa</taxon>
        <taxon>Cnidaria</taxon>
        <taxon>Anthozoa</taxon>
        <taxon>Hexacorallia</taxon>
        <taxon>Actiniaria</taxon>
        <taxon>Actiniidae</taxon>
        <taxon>Actinia</taxon>
    </lineage>
</organism>
<dbReference type="RefSeq" id="XP_031557478.1">
    <property type="nucleotide sequence ID" value="XM_031701618.1"/>
</dbReference>
<keyword evidence="9" id="KW-1185">Reference proteome</keyword>
<dbReference type="AlphaFoldDB" id="A0A6P8HQX7"/>
<feature type="signal peptide" evidence="7">
    <location>
        <begin position="1"/>
        <end position="21"/>
    </location>
</feature>
<dbReference type="Proteomes" id="UP000515163">
    <property type="component" value="Unplaced"/>
</dbReference>
<evidence type="ECO:0000256" key="1">
    <source>
        <dbReference type="ARBA" id="ARBA00004613"/>
    </source>
</evidence>
<evidence type="ECO:0000313" key="10">
    <source>
        <dbReference type="RefSeq" id="XP_031557478.1"/>
    </source>
</evidence>